<evidence type="ECO:0000259" key="10">
    <source>
        <dbReference type="Pfam" id="PF04547"/>
    </source>
</evidence>
<proteinExistence type="inferred from homology"/>
<evidence type="ECO:0000256" key="4">
    <source>
        <dbReference type="ARBA" id="ARBA00022692"/>
    </source>
</evidence>
<keyword evidence="6 8" id="KW-0472">Membrane</keyword>
<feature type="domain" description="Anoctamin dimerisation" evidence="11">
    <location>
        <begin position="42"/>
        <end position="174"/>
    </location>
</feature>
<accession>A0A9W9YI27</accession>
<dbReference type="GO" id="GO:0005254">
    <property type="term" value="F:chloride channel activity"/>
    <property type="evidence" value="ECO:0007669"/>
    <property type="project" value="TreeGrafter"/>
</dbReference>
<feature type="region of interest" description="Disordered" evidence="9">
    <location>
        <begin position="20"/>
        <end position="40"/>
    </location>
</feature>
<feature type="domain" description="Anoctamin transmembrane" evidence="10">
    <location>
        <begin position="309"/>
        <end position="496"/>
    </location>
</feature>
<evidence type="ECO:0000259" key="11">
    <source>
        <dbReference type="Pfam" id="PF16178"/>
    </source>
</evidence>
<comment type="similarity">
    <text evidence="2 8">Belongs to the anoctamin family.</text>
</comment>
<dbReference type="Proteomes" id="UP001163046">
    <property type="component" value="Unassembled WGS sequence"/>
</dbReference>
<dbReference type="GO" id="GO:0046983">
    <property type="term" value="F:protein dimerization activity"/>
    <property type="evidence" value="ECO:0007669"/>
    <property type="project" value="InterPro"/>
</dbReference>
<evidence type="ECO:0000256" key="6">
    <source>
        <dbReference type="ARBA" id="ARBA00023136"/>
    </source>
</evidence>
<evidence type="ECO:0000256" key="7">
    <source>
        <dbReference type="ARBA" id="ARBA00023180"/>
    </source>
</evidence>
<feature type="transmembrane region" description="Helical" evidence="8">
    <location>
        <begin position="257"/>
        <end position="284"/>
    </location>
</feature>
<keyword evidence="4 8" id="KW-0812">Transmembrane</keyword>
<sequence>MERGSYSRLDKIDQIQIELTEPSSASLAQEQSESRSSDNTQETNIDYVLVYESLKDICELDDDPDQEIRKLAARRNTFESCLENKFGLVLQRKVVAIEQDPGKERHFILINAPWEVLAQSAERMKLKVPLRVDDAVFTSWLEDVIGATRVENLNSKNPLVVHNPILEEKPNFFMAHCFKMPVFAKGPDGVGLQRLLLDQAYIAGYPLHDGPDSSNEGEASTNDRQKLKADWARFGRSLKYQPYDAIKDYFGHEFGLYFAWLGFYTAMLLPLAIVGLLVFIYGIASAGSHTPVRDLCSEERRGRCSSHWCLVYRAAVFAVLSSNDDNTVQKRARIITTASAAFLNLVVIMLLSKVYIKLAIWLTDWENPPTETAYKDSFTWKMSSFQFVNNYSAIIYIAFFKSDLIVGSPGRYRRVLGKYRLDGCSEQGCFFELAVQLFIIMVGKQIFSNIFEMAMPYLNLIKNRRNKKNLDDFPQYEQDYDLTACDKNYMFWEYLEVGT</sequence>
<evidence type="ECO:0000256" key="1">
    <source>
        <dbReference type="ARBA" id="ARBA00004651"/>
    </source>
</evidence>
<gene>
    <name evidence="12" type="primary">ANO4_12</name>
    <name evidence="12" type="ORF">OS493_003122</name>
</gene>
<dbReference type="InterPro" id="IPR049452">
    <property type="entry name" value="Anoctamin_TM"/>
</dbReference>
<evidence type="ECO:0000256" key="9">
    <source>
        <dbReference type="SAM" id="MobiDB-lite"/>
    </source>
</evidence>
<feature type="domain" description="Anoctamin transmembrane" evidence="10">
    <location>
        <begin position="246"/>
        <end position="284"/>
    </location>
</feature>
<dbReference type="GO" id="GO:0005886">
    <property type="term" value="C:plasma membrane"/>
    <property type="evidence" value="ECO:0007669"/>
    <property type="project" value="UniProtKB-SubCell"/>
</dbReference>
<dbReference type="Pfam" id="PF16178">
    <property type="entry name" value="Anoct_dimer"/>
    <property type="match status" value="2"/>
</dbReference>
<keyword evidence="5 8" id="KW-1133">Transmembrane helix</keyword>
<evidence type="ECO:0000256" key="8">
    <source>
        <dbReference type="RuleBase" id="RU280814"/>
    </source>
</evidence>
<organism evidence="12 13">
    <name type="scientific">Desmophyllum pertusum</name>
    <dbReference type="NCBI Taxonomy" id="174260"/>
    <lineage>
        <taxon>Eukaryota</taxon>
        <taxon>Metazoa</taxon>
        <taxon>Cnidaria</taxon>
        <taxon>Anthozoa</taxon>
        <taxon>Hexacorallia</taxon>
        <taxon>Scleractinia</taxon>
        <taxon>Caryophylliina</taxon>
        <taxon>Caryophylliidae</taxon>
        <taxon>Desmophyllum</taxon>
    </lineage>
</organism>
<dbReference type="Pfam" id="PF04547">
    <property type="entry name" value="Anoctamin"/>
    <property type="match status" value="2"/>
</dbReference>
<keyword evidence="3" id="KW-1003">Cell membrane</keyword>
<dbReference type="InterPro" id="IPR032394">
    <property type="entry name" value="Anoct_dimer"/>
</dbReference>
<comment type="caution">
    <text evidence="12">The sequence shown here is derived from an EMBL/GenBank/DDBJ whole genome shotgun (WGS) entry which is preliminary data.</text>
</comment>
<evidence type="ECO:0000256" key="2">
    <source>
        <dbReference type="ARBA" id="ARBA00009671"/>
    </source>
</evidence>
<dbReference type="EMBL" id="MU827778">
    <property type="protein sequence ID" value="KAJ7340378.1"/>
    <property type="molecule type" value="Genomic_DNA"/>
</dbReference>
<evidence type="ECO:0000313" key="13">
    <source>
        <dbReference type="Proteomes" id="UP001163046"/>
    </source>
</evidence>
<dbReference type="AlphaFoldDB" id="A0A9W9YI27"/>
<evidence type="ECO:0000256" key="5">
    <source>
        <dbReference type="ARBA" id="ARBA00022989"/>
    </source>
</evidence>
<dbReference type="OrthoDB" id="296386at2759"/>
<comment type="caution">
    <text evidence="8">Lacks conserved residue(s) required for the propagation of feature annotation.</text>
</comment>
<dbReference type="InterPro" id="IPR007632">
    <property type="entry name" value="Anoctamin"/>
</dbReference>
<evidence type="ECO:0000313" key="12">
    <source>
        <dbReference type="EMBL" id="KAJ7340378.1"/>
    </source>
</evidence>
<reference evidence="12" key="1">
    <citation type="submission" date="2023-01" db="EMBL/GenBank/DDBJ databases">
        <title>Genome assembly of the deep-sea coral Lophelia pertusa.</title>
        <authorList>
            <person name="Herrera S."/>
            <person name="Cordes E."/>
        </authorList>
    </citation>
    <scope>NUCLEOTIDE SEQUENCE</scope>
    <source>
        <strain evidence="12">USNM1676648</strain>
        <tissue evidence="12">Polyp</tissue>
    </source>
</reference>
<dbReference type="PANTHER" id="PTHR12308:SF84">
    <property type="entry name" value="ANOCTAMIN"/>
    <property type="match status" value="1"/>
</dbReference>
<name>A0A9W9YI27_9CNID</name>
<evidence type="ECO:0000256" key="3">
    <source>
        <dbReference type="ARBA" id="ARBA00022475"/>
    </source>
</evidence>
<protein>
    <recommendedName>
        <fullName evidence="8">Anoctamin</fullName>
    </recommendedName>
</protein>
<feature type="domain" description="Anoctamin dimerisation" evidence="11">
    <location>
        <begin position="186"/>
        <end position="242"/>
    </location>
</feature>
<feature type="transmembrane region" description="Helical" evidence="8">
    <location>
        <begin position="334"/>
        <end position="356"/>
    </location>
</feature>
<keyword evidence="13" id="KW-1185">Reference proteome</keyword>
<dbReference type="PANTHER" id="PTHR12308">
    <property type="entry name" value="ANOCTAMIN"/>
    <property type="match status" value="1"/>
</dbReference>
<keyword evidence="7" id="KW-0325">Glycoprotein</keyword>
<comment type="subcellular location">
    <subcellularLocation>
        <location evidence="1">Cell membrane</location>
        <topology evidence="1">Multi-pass membrane protein</topology>
    </subcellularLocation>
    <subcellularLocation>
        <location evidence="8">Membrane</location>
        <topology evidence="8">Multi-pass membrane protein</topology>
    </subcellularLocation>
</comment>